<feature type="chain" id="PRO_5020510860" evidence="1">
    <location>
        <begin position="22"/>
        <end position="339"/>
    </location>
</feature>
<dbReference type="AlphaFoldDB" id="A0A4Q8LM34"/>
<gene>
    <name evidence="2" type="ORF">EA656_17640</name>
</gene>
<reference evidence="2 3" key="1">
    <citation type="submission" date="2019-02" db="EMBL/GenBank/DDBJ databases">
        <title>WGS of Pseudoxanthomonas species novum from clinical isolates.</title>
        <authorList>
            <person name="Bernier A.-M."/>
            <person name="Bernard K."/>
            <person name="Vachon A."/>
        </authorList>
    </citation>
    <scope>NUCLEOTIDE SEQUENCE [LARGE SCALE GENOMIC DNA]</scope>
    <source>
        <strain evidence="2 3">NML140781</strain>
    </source>
</reference>
<organism evidence="2 3">
    <name type="scientific">Pseudoxanthomonas winnipegensis</name>
    <dbReference type="NCBI Taxonomy" id="2480810"/>
    <lineage>
        <taxon>Bacteria</taxon>
        <taxon>Pseudomonadati</taxon>
        <taxon>Pseudomonadota</taxon>
        <taxon>Gammaproteobacteria</taxon>
        <taxon>Lysobacterales</taxon>
        <taxon>Lysobacteraceae</taxon>
        <taxon>Pseudoxanthomonas</taxon>
    </lineage>
</organism>
<feature type="signal peptide" evidence="1">
    <location>
        <begin position="1"/>
        <end position="21"/>
    </location>
</feature>
<proteinExistence type="predicted"/>
<keyword evidence="1" id="KW-0732">Signal</keyword>
<sequence length="339" mass="36781">MRKLRLTLVAPLLLFVLSASAQQATPPPASEPAITDLAPMTVSGVQPGPGLWKISRDGHVLWVLGTLTPLPKRMDWRSTEVESAIAGSQELLLPPSMSLDTGRGMFGNLFLLPSLFKAAKNPDGQTLQEVVPASEYARWSALKARYLGRDRSVEQRRPIFAALELYKAAMKDAALSTDNVVAERVQTLAKRAGLKVTSVVATARLEDPKAAIREFQRTGLDDRSCFSRTLDVLEHEIDAMRAQANAWAVGDIDTLRIAPQATQYGVCQAAISESGLARKLGLSTLRQQSLDLWLEKAQAALAQHQGTVALLPMGLILGRNNLIDALKARGYTVEAPDAQ</sequence>
<accession>A0A4Q8LM34</accession>
<evidence type="ECO:0000256" key="1">
    <source>
        <dbReference type="SAM" id="SignalP"/>
    </source>
</evidence>
<comment type="caution">
    <text evidence="2">The sequence shown here is derived from an EMBL/GenBank/DDBJ whole genome shotgun (WGS) entry which is preliminary data.</text>
</comment>
<dbReference type="Pfam" id="PF01963">
    <property type="entry name" value="TraB_PrgY_gumN"/>
    <property type="match status" value="1"/>
</dbReference>
<dbReference type="CDD" id="cd14788">
    <property type="entry name" value="GumN"/>
    <property type="match status" value="1"/>
</dbReference>
<dbReference type="Proteomes" id="UP000292087">
    <property type="component" value="Unassembled WGS sequence"/>
</dbReference>
<protein>
    <submittedName>
        <fullName evidence="2">TraB/GumN family protein</fullName>
    </submittedName>
</protein>
<dbReference type="EMBL" id="SHMF01000006">
    <property type="protein sequence ID" value="TAA31660.1"/>
    <property type="molecule type" value="Genomic_DNA"/>
</dbReference>
<name>A0A4Q8LM34_9GAMM</name>
<dbReference type="RefSeq" id="WP_130524810.1">
    <property type="nucleotide sequence ID" value="NZ_SHLZ01000007.1"/>
</dbReference>
<evidence type="ECO:0000313" key="3">
    <source>
        <dbReference type="Proteomes" id="UP000292087"/>
    </source>
</evidence>
<evidence type="ECO:0000313" key="2">
    <source>
        <dbReference type="EMBL" id="TAA31660.1"/>
    </source>
</evidence>
<dbReference type="InterPro" id="IPR002816">
    <property type="entry name" value="TraB/PrgY/GumN_fam"/>
</dbReference>